<accession>A0A1I7XWH9</accession>
<dbReference type="WBParaSite" id="L893_g10025.t1">
    <property type="protein sequence ID" value="L893_g10025.t1"/>
    <property type="gene ID" value="L893_g10025"/>
</dbReference>
<name>A0A1I7XWH9_9BILA</name>
<protein>
    <submittedName>
        <fullName evidence="2">FTH domain-containing protein</fullName>
    </submittedName>
</protein>
<dbReference type="Proteomes" id="UP000095287">
    <property type="component" value="Unplaced"/>
</dbReference>
<sequence>MESVPVAFVDALCATLKKENLEKLQQIEELWTLTVTTHYSKRREFRVTLYVNPEGTEVEIKVEPFGVYGSSFNHKSLAWSKYDRIIEMDYIEMNQFDQFEDQPLKMPMERFRTKVLPVLTSLADDYGIYIYVSERYPQHLTDEIFSFLRAPARVIDTGHAGAKCVEFIEKQIALGRLRKLDLRGQQWPASIKAPLKSFLKSPSFLTVHLERTNLTVDLDMLACIVETLFKGDLRKNISPKLLVGNLSKEMRDLHCKSLRGDTLPLLDGLSTRPQTCRLDNNEIFWSGPGQKKLFVHFFDDYWVRIYQD</sequence>
<organism evidence="1 2">
    <name type="scientific">Steinernema glaseri</name>
    <dbReference type="NCBI Taxonomy" id="37863"/>
    <lineage>
        <taxon>Eukaryota</taxon>
        <taxon>Metazoa</taxon>
        <taxon>Ecdysozoa</taxon>
        <taxon>Nematoda</taxon>
        <taxon>Chromadorea</taxon>
        <taxon>Rhabditida</taxon>
        <taxon>Tylenchina</taxon>
        <taxon>Panagrolaimomorpha</taxon>
        <taxon>Strongyloidoidea</taxon>
        <taxon>Steinernematidae</taxon>
        <taxon>Steinernema</taxon>
    </lineage>
</organism>
<evidence type="ECO:0000313" key="2">
    <source>
        <dbReference type="WBParaSite" id="L893_g10025.t1"/>
    </source>
</evidence>
<proteinExistence type="predicted"/>
<keyword evidence="1" id="KW-1185">Reference proteome</keyword>
<reference evidence="2" key="1">
    <citation type="submission" date="2016-11" db="UniProtKB">
        <authorList>
            <consortium name="WormBaseParasite"/>
        </authorList>
    </citation>
    <scope>IDENTIFICATION</scope>
</reference>
<evidence type="ECO:0000313" key="1">
    <source>
        <dbReference type="Proteomes" id="UP000095287"/>
    </source>
</evidence>
<dbReference type="AlphaFoldDB" id="A0A1I7XWH9"/>